<proteinExistence type="predicted"/>
<keyword evidence="2" id="KW-1133">Transmembrane helix</keyword>
<gene>
    <name evidence="3" type="ORF">ACFFRH_23340</name>
</gene>
<protein>
    <recommendedName>
        <fullName evidence="5">DUF2637 domain-containing protein</fullName>
    </recommendedName>
</protein>
<dbReference type="Proteomes" id="UP001589610">
    <property type="component" value="Unassembled WGS sequence"/>
</dbReference>
<keyword evidence="2" id="KW-0472">Membrane</keyword>
<sequence length="475" mass="49579">MDVKSPGAAGSISRPLPLPLLPIAATAPSRVTIALRRAGIAVTGVGVAALTAAACVLSFEDLRALAVAGRAPVGLAYLYPAAFDALLVIAMIGVLLLRGGWWPVRLQAGVILTLLFAGAAAAEVSTAMRMAVDEGRAAVVVAVAPWVMLILALWLWLLLIKHAAARRAASDAALSGPSSSGRDIVPFPEESRAAHRPGAPDPEERWQAPPRPEQPARPGHEDRSGHGDHPGHEDHSGHGNHPVHPGHLVHHPAAEIMLDPHSAPPLEAAPHHDLPAGEPVVGPTAAPETPEVTDIPQDPPPPREPAAPRPGKPMRWGDLVRPRQGDLLVHPPRPAVRAPEPESGGRVSERVETWDSDTDLPREQAAEVSERDADTQPILAVKDRPANVPPGEIHTEQSTRTTSEEASRGGSEAPATARETSASGAGRKAGRSPDPAHGAEAAEAGEEAEARSHEEDGTAAPPSGRMRSTPVPPGE</sequence>
<evidence type="ECO:0000313" key="3">
    <source>
        <dbReference type="EMBL" id="MFB9678425.1"/>
    </source>
</evidence>
<keyword evidence="2" id="KW-0812">Transmembrane</keyword>
<dbReference type="RefSeq" id="WP_344750318.1">
    <property type="nucleotide sequence ID" value="NZ_BAAAWW010000226.1"/>
</dbReference>
<comment type="caution">
    <text evidence="3">The sequence shown here is derived from an EMBL/GenBank/DDBJ whole genome shotgun (WGS) entry which is preliminary data.</text>
</comment>
<name>A0ABV5TH23_9ACTN</name>
<evidence type="ECO:0008006" key="5">
    <source>
        <dbReference type="Google" id="ProtNLM"/>
    </source>
</evidence>
<organism evidence="3 4">
    <name type="scientific">Streptosporangium vulgare</name>
    <dbReference type="NCBI Taxonomy" id="46190"/>
    <lineage>
        <taxon>Bacteria</taxon>
        <taxon>Bacillati</taxon>
        <taxon>Actinomycetota</taxon>
        <taxon>Actinomycetes</taxon>
        <taxon>Streptosporangiales</taxon>
        <taxon>Streptosporangiaceae</taxon>
        <taxon>Streptosporangium</taxon>
    </lineage>
</organism>
<dbReference type="EMBL" id="JBHMBS010000011">
    <property type="protein sequence ID" value="MFB9678425.1"/>
    <property type="molecule type" value="Genomic_DNA"/>
</dbReference>
<feature type="transmembrane region" description="Helical" evidence="2">
    <location>
        <begin position="79"/>
        <end position="97"/>
    </location>
</feature>
<feature type="region of interest" description="Disordered" evidence="1">
    <location>
        <begin position="191"/>
        <end position="248"/>
    </location>
</feature>
<accession>A0ABV5TH23</accession>
<feature type="compositionally biased region" description="Basic and acidic residues" evidence="1">
    <location>
        <begin position="393"/>
        <end position="407"/>
    </location>
</feature>
<feature type="transmembrane region" description="Helical" evidence="2">
    <location>
        <begin position="109"/>
        <end position="131"/>
    </location>
</feature>
<feature type="transmembrane region" description="Helical" evidence="2">
    <location>
        <begin position="38"/>
        <end position="59"/>
    </location>
</feature>
<feature type="compositionally biased region" description="Basic and acidic residues" evidence="1">
    <location>
        <begin position="347"/>
        <end position="374"/>
    </location>
</feature>
<feature type="compositionally biased region" description="Basic and acidic residues" evidence="1">
    <location>
        <begin position="218"/>
        <end position="237"/>
    </location>
</feature>
<feature type="transmembrane region" description="Helical" evidence="2">
    <location>
        <begin position="137"/>
        <end position="160"/>
    </location>
</feature>
<reference evidence="3 4" key="1">
    <citation type="submission" date="2024-09" db="EMBL/GenBank/DDBJ databases">
        <authorList>
            <person name="Sun Q."/>
            <person name="Mori K."/>
        </authorList>
    </citation>
    <scope>NUCLEOTIDE SEQUENCE [LARGE SCALE GENOMIC DNA]</scope>
    <source>
        <strain evidence="3 4">JCM 3028</strain>
    </source>
</reference>
<feature type="compositionally biased region" description="Pro residues" evidence="1">
    <location>
        <begin position="297"/>
        <end position="311"/>
    </location>
</feature>
<keyword evidence="4" id="KW-1185">Reference proteome</keyword>
<evidence type="ECO:0000313" key="4">
    <source>
        <dbReference type="Proteomes" id="UP001589610"/>
    </source>
</evidence>
<feature type="region of interest" description="Disordered" evidence="1">
    <location>
        <begin position="260"/>
        <end position="475"/>
    </location>
</feature>
<evidence type="ECO:0000256" key="1">
    <source>
        <dbReference type="SAM" id="MobiDB-lite"/>
    </source>
</evidence>
<evidence type="ECO:0000256" key="2">
    <source>
        <dbReference type="SAM" id="Phobius"/>
    </source>
</evidence>